<evidence type="ECO:0000256" key="2">
    <source>
        <dbReference type="ARBA" id="ARBA00007970"/>
    </source>
</evidence>
<evidence type="ECO:0000256" key="9">
    <source>
        <dbReference type="ARBA" id="ARBA00047481"/>
    </source>
</evidence>
<evidence type="ECO:0000256" key="5">
    <source>
        <dbReference type="ARBA" id="ARBA00022605"/>
    </source>
</evidence>
<evidence type="ECO:0000313" key="11">
    <source>
        <dbReference type="EMBL" id="QCK16907.1"/>
    </source>
</evidence>
<dbReference type="Proteomes" id="UP000298616">
    <property type="component" value="Chromosome"/>
</dbReference>
<feature type="domain" description="Aminotransferase class I/classII large" evidence="10">
    <location>
        <begin position="46"/>
        <end position="368"/>
    </location>
</feature>
<dbReference type="OrthoDB" id="9813612at2"/>
<dbReference type="PANTHER" id="PTHR43643:SF6">
    <property type="entry name" value="HISTIDINOL-PHOSPHATE AMINOTRANSFERASE"/>
    <property type="match status" value="1"/>
</dbReference>
<dbReference type="InterPro" id="IPR015422">
    <property type="entry name" value="PyrdxlP-dep_Trfase_small"/>
</dbReference>
<keyword evidence="6 11" id="KW-0808">Transferase</keyword>
<dbReference type="GO" id="GO:0030170">
    <property type="term" value="F:pyridoxal phosphate binding"/>
    <property type="evidence" value="ECO:0007669"/>
    <property type="project" value="InterPro"/>
</dbReference>
<reference evidence="11 12" key="1">
    <citation type="submission" date="2018-04" db="EMBL/GenBank/DDBJ databases">
        <title>Complete genome uncultured novel isolate.</title>
        <authorList>
            <person name="Merlino G."/>
        </authorList>
    </citation>
    <scope>NUCLEOTIDE SEQUENCE [LARGE SCALE GENOMIC DNA]</scope>
    <source>
        <strain evidence="12">R1DC9</strain>
    </source>
</reference>
<evidence type="ECO:0000256" key="8">
    <source>
        <dbReference type="ARBA" id="ARBA00023102"/>
    </source>
</evidence>
<comment type="catalytic activity">
    <reaction evidence="9">
        <text>L-histidinol phosphate + 2-oxoglutarate = 3-(imidazol-4-yl)-2-oxopropyl phosphate + L-glutamate</text>
        <dbReference type="Rhea" id="RHEA:23744"/>
        <dbReference type="ChEBI" id="CHEBI:16810"/>
        <dbReference type="ChEBI" id="CHEBI:29985"/>
        <dbReference type="ChEBI" id="CHEBI:57766"/>
        <dbReference type="ChEBI" id="CHEBI:57980"/>
        <dbReference type="EC" id="2.6.1.9"/>
    </reaction>
</comment>
<dbReference type="InterPro" id="IPR050106">
    <property type="entry name" value="HistidinolP_aminotransfase"/>
</dbReference>
<dbReference type="GO" id="GO:0004400">
    <property type="term" value="F:histidinol-phosphate transaminase activity"/>
    <property type="evidence" value="ECO:0007669"/>
    <property type="project" value="UniProtKB-EC"/>
</dbReference>
<evidence type="ECO:0000256" key="3">
    <source>
        <dbReference type="ARBA" id="ARBA00012748"/>
    </source>
</evidence>
<keyword evidence="7" id="KW-0663">Pyridoxal phosphate</keyword>
<organism evidence="11 12">
    <name type="scientific">Mangrovivirga cuniculi</name>
    <dbReference type="NCBI Taxonomy" id="2715131"/>
    <lineage>
        <taxon>Bacteria</taxon>
        <taxon>Pseudomonadati</taxon>
        <taxon>Bacteroidota</taxon>
        <taxon>Cytophagia</taxon>
        <taxon>Cytophagales</taxon>
        <taxon>Mangrovivirgaceae</taxon>
        <taxon>Mangrovivirga</taxon>
    </lineage>
</organism>
<dbReference type="Pfam" id="PF00155">
    <property type="entry name" value="Aminotran_1_2"/>
    <property type="match status" value="1"/>
</dbReference>
<dbReference type="PROSITE" id="PS51318">
    <property type="entry name" value="TAT"/>
    <property type="match status" value="1"/>
</dbReference>
<keyword evidence="5" id="KW-0028">Amino-acid biosynthesis</keyword>
<name>A0A4D7JQH2_9BACT</name>
<dbReference type="RefSeq" id="WP_137092501.1">
    <property type="nucleotide sequence ID" value="NZ_CP028923.1"/>
</dbReference>
<dbReference type="Gene3D" id="3.40.640.10">
    <property type="entry name" value="Type I PLP-dependent aspartate aminotransferase-like (Major domain)"/>
    <property type="match status" value="1"/>
</dbReference>
<dbReference type="EC" id="2.6.1.9" evidence="3"/>
<dbReference type="PANTHER" id="PTHR43643">
    <property type="entry name" value="HISTIDINOL-PHOSPHATE AMINOTRANSFERASE 2"/>
    <property type="match status" value="1"/>
</dbReference>
<dbReference type="InterPro" id="IPR015424">
    <property type="entry name" value="PyrdxlP-dep_Trfase"/>
</dbReference>
<accession>A0A4D7JQH2</accession>
<keyword evidence="4 11" id="KW-0032">Aminotransferase</keyword>
<evidence type="ECO:0000256" key="7">
    <source>
        <dbReference type="ARBA" id="ARBA00022898"/>
    </source>
</evidence>
<evidence type="ECO:0000259" key="10">
    <source>
        <dbReference type="Pfam" id="PF00155"/>
    </source>
</evidence>
<dbReference type="InterPro" id="IPR015421">
    <property type="entry name" value="PyrdxlP-dep_Trfase_major"/>
</dbReference>
<evidence type="ECO:0000256" key="1">
    <source>
        <dbReference type="ARBA" id="ARBA00005011"/>
    </source>
</evidence>
<dbReference type="GO" id="GO:0000105">
    <property type="term" value="P:L-histidine biosynthetic process"/>
    <property type="evidence" value="ECO:0007669"/>
    <property type="project" value="UniProtKB-KW"/>
</dbReference>
<keyword evidence="8" id="KW-0368">Histidine biosynthesis</keyword>
<dbReference type="SUPFAM" id="SSF53383">
    <property type="entry name" value="PLP-dependent transferases"/>
    <property type="match status" value="1"/>
</dbReference>
<dbReference type="EMBL" id="CP028923">
    <property type="protein sequence ID" value="QCK16907.1"/>
    <property type="molecule type" value="Genomic_DNA"/>
</dbReference>
<dbReference type="Gene3D" id="3.90.1150.10">
    <property type="entry name" value="Aspartate Aminotransferase, domain 1"/>
    <property type="match status" value="1"/>
</dbReference>
<evidence type="ECO:0000313" key="12">
    <source>
        <dbReference type="Proteomes" id="UP000298616"/>
    </source>
</evidence>
<gene>
    <name evidence="11" type="ORF">DCC35_20295</name>
</gene>
<dbReference type="InterPro" id="IPR004839">
    <property type="entry name" value="Aminotransferase_I/II_large"/>
</dbReference>
<dbReference type="KEGG" id="fpf:DCC35_20295"/>
<comment type="similarity">
    <text evidence="2">Belongs to the class-II pyridoxal-phosphate-dependent aminotransferase family. Histidinol-phosphate aminotransferase subfamily.</text>
</comment>
<dbReference type="AlphaFoldDB" id="A0A4D7JQH2"/>
<proteinExistence type="inferred from homology"/>
<protein>
    <recommendedName>
        <fullName evidence="3">histidinol-phosphate transaminase</fullName>
        <ecNumber evidence="3">2.6.1.9</ecNumber>
    </recommendedName>
</protein>
<comment type="pathway">
    <text evidence="1">Amino-acid biosynthesis; L-histidine biosynthesis; L-histidine from 5-phospho-alpha-D-ribose 1-diphosphate: step 7/9.</text>
</comment>
<evidence type="ECO:0000256" key="6">
    <source>
        <dbReference type="ARBA" id="ARBA00022679"/>
    </source>
</evidence>
<evidence type="ECO:0000256" key="4">
    <source>
        <dbReference type="ARBA" id="ARBA00022576"/>
    </source>
</evidence>
<dbReference type="CDD" id="cd00609">
    <property type="entry name" value="AAT_like"/>
    <property type="match status" value="1"/>
</dbReference>
<dbReference type="InterPro" id="IPR006311">
    <property type="entry name" value="TAT_signal"/>
</dbReference>
<sequence length="374" mass="42127">MSKLNRRDWLKSSSLLGAAAFLGQFPALGNETSQGNIADSLNSERLIRLSSNENAYGPSKAVRKAVVNSFDDGCRYPWAYIKNLNEKIAEKEGVTPDHLVITGGSTEGLKATGAIYGMYGGEILAPKPTFLAMMDYSKLFGGRINWVDVDQDMGIDLDQMKKRINPRTNLIFLCNPNNPTSTLLPSGKLRQFCEEVSEDTIIFSDEAYYDFIEEENYPSMVELVKEDKNVIVSRTFSKVYGLAGFRIGYLIARPDIASRLRNHLMAFTNVPAIKAAEAALEDKDFYKLSLDKNREAKTLIYKTLDELGLEYVNSHTNFVFFKSGKHIDDLGKHFHEKGMLIGRPFPPFYDWCRISTGKIEDTKRFCDELKTVLG</sequence>
<keyword evidence="12" id="KW-1185">Reference proteome</keyword>